<dbReference type="InterPro" id="IPR017946">
    <property type="entry name" value="PLC-like_Pdiesterase_TIM-brl"/>
</dbReference>
<dbReference type="PANTHER" id="PTHR46211">
    <property type="entry name" value="GLYCEROPHOSPHORYL DIESTER PHOSPHODIESTERASE"/>
    <property type="match status" value="1"/>
</dbReference>
<dbReference type="EMBL" id="CABWKQ010000034">
    <property type="protein sequence ID" value="VWX38500.1"/>
    <property type="molecule type" value="Genomic_DNA"/>
</dbReference>
<dbReference type="AlphaFoldDB" id="A0A653IIR4"/>
<dbReference type="CDD" id="cd08601">
    <property type="entry name" value="GDPD_SaGlpQ_like"/>
    <property type="match status" value="1"/>
</dbReference>
<evidence type="ECO:0000259" key="1">
    <source>
        <dbReference type="PROSITE" id="PS51704"/>
    </source>
</evidence>
<evidence type="ECO:0000313" key="2">
    <source>
        <dbReference type="EMBL" id="VWX38500.1"/>
    </source>
</evidence>
<dbReference type="PANTHER" id="PTHR46211:SF7">
    <property type="entry name" value="GLYCEROPHOSPHODIESTER PHOSPHODIESTERASE"/>
    <property type="match status" value="1"/>
</dbReference>
<feature type="domain" description="GP-PDE" evidence="1">
    <location>
        <begin position="38"/>
        <end position="291"/>
    </location>
</feature>
<protein>
    <submittedName>
        <fullName evidence="2">Secreted glycerophosphoryl diester phosphodiesterase</fullName>
        <ecNumber evidence="2">3.1.4.46</ecNumber>
    </submittedName>
</protein>
<dbReference type="InterPro" id="IPR030395">
    <property type="entry name" value="GP_PDE_dom"/>
</dbReference>
<accession>A0A653IIR4</accession>
<reference evidence="2 3" key="1">
    <citation type="submission" date="2019-10" db="EMBL/GenBank/DDBJ databases">
        <authorList>
            <person name="Karimi E."/>
        </authorList>
    </citation>
    <scope>NUCLEOTIDE SEQUENCE [LARGE SCALE GENOMIC DNA]</scope>
    <source>
        <strain evidence="2">Exiguobacterium sp. 9Y</strain>
    </source>
</reference>
<gene>
    <name evidence="2" type="primary">glpQA</name>
    <name evidence="2" type="ORF">EXIGUO9Y_40014</name>
</gene>
<name>A0A653IIR4_9BACL</name>
<sequence length="299" mass="33223">MMKQIGVTVLTGAIAATSFGSIDASAHQQQGLLDPDRVVNIAHRGASGYAPEHTMTAYQLSHKKLKADYIEIDLQMTKDGKLIAMHDETVDRTTNGTGAVKDKTLAEIKRLDAGSWFNTANPEYAKAEYMGLQVPTLDEIFDTYGKHANYYIETKSPEVYPGMEAKLLKTLQRHGLSSDRVKPGQVMIQSFSQESLLKVKQLDARLPLVQLMDAATVKAMTPEALDELQTYAVGLGPSFKGLTRENTAMIREHGLLLHPYTVNEKVDMERMLDYGVTGVFTNYADRFNEVLHALNKKNK</sequence>
<dbReference type="Gene3D" id="3.20.20.190">
    <property type="entry name" value="Phosphatidylinositol (PI) phosphodiesterase"/>
    <property type="match status" value="1"/>
</dbReference>
<organism evidence="2 3">
    <name type="scientific">Exiguobacterium oxidotolerans</name>
    <dbReference type="NCBI Taxonomy" id="223958"/>
    <lineage>
        <taxon>Bacteria</taxon>
        <taxon>Bacillati</taxon>
        <taxon>Bacillota</taxon>
        <taxon>Bacilli</taxon>
        <taxon>Bacillales</taxon>
        <taxon>Bacillales Family XII. Incertae Sedis</taxon>
        <taxon>Exiguobacterium</taxon>
    </lineage>
</organism>
<keyword evidence="2" id="KW-0378">Hydrolase</keyword>
<keyword evidence="3" id="KW-1185">Reference proteome</keyword>
<dbReference type="RefSeq" id="WP_159172458.1">
    <property type="nucleotide sequence ID" value="NZ_LR732308.1"/>
</dbReference>
<proteinExistence type="predicted"/>
<dbReference type="GO" id="GO:0006629">
    <property type="term" value="P:lipid metabolic process"/>
    <property type="evidence" value="ECO:0007669"/>
    <property type="project" value="InterPro"/>
</dbReference>
<dbReference type="PROSITE" id="PS51704">
    <property type="entry name" value="GP_PDE"/>
    <property type="match status" value="1"/>
</dbReference>
<dbReference type="Pfam" id="PF03009">
    <property type="entry name" value="GDPD"/>
    <property type="match status" value="1"/>
</dbReference>
<dbReference type="EC" id="3.1.4.46" evidence="2"/>
<dbReference type="SUPFAM" id="SSF51695">
    <property type="entry name" value="PLC-like phosphodiesterases"/>
    <property type="match status" value="1"/>
</dbReference>
<dbReference type="GO" id="GO:0008889">
    <property type="term" value="F:glycerophosphodiester phosphodiesterase activity"/>
    <property type="evidence" value="ECO:0007669"/>
    <property type="project" value="UniProtKB-EC"/>
</dbReference>
<dbReference type="Proteomes" id="UP000439752">
    <property type="component" value="Unassembled WGS sequence"/>
</dbReference>
<evidence type="ECO:0000313" key="3">
    <source>
        <dbReference type="Proteomes" id="UP000439752"/>
    </source>
</evidence>